<dbReference type="PANTHER" id="PTHR10768:SF0">
    <property type="entry name" value="RIBOSOMAL PROTEIN L37"/>
    <property type="match status" value="1"/>
</dbReference>
<dbReference type="InterPro" id="IPR011332">
    <property type="entry name" value="Ribosomal_zn-bd"/>
</dbReference>
<dbReference type="Gene3D" id="2.20.25.30">
    <property type="match status" value="1"/>
</dbReference>
<evidence type="ECO:0000256" key="3">
    <source>
        <dbReference type="ARBA" id="ARBA00022730"/>
    </source>
</evidence>
<evidence type="ECO:0000256" key="9">
    <source>
        <dbReference type="SAM" id="MobiDB-lite"/>
    </source>
</evidence>
<feature type="region of interest" description="Disordered" evidence="9">
    <location>
        <begin position="21"/>
        <end position="76"/>
    </location>
</feature>
<reference evidence="10 11" key="1">
    <citation type="submission" date="2021-02" db="EMBL/GenBank/DDBJ databases">
        <title>Pan-genome distribution and transcriptional activeness of fungal secondary metabolism genes in Aspergillus section Fumigati.</title>
        <authorList>
            <person name="Takahashi H."/>
            <person name="Umemura M."/>
            <person name="Ninomiya A."/>
            <person name="Kusuya Y."/>
            <person name="Urayama S."/>
            <person name="Shimizu M."/>
            <person name="Watanabe A."/>
            <person name="Kamei K."/>
            <person name="Yaguchi T."/>
            <person name="Hagiwara D."/>
        </authorList>
    </citation>
    <scope>NUCLEOTIDE SEQUENCE [LARGE SCALE GENOMIC DNA]</scope>
    <source>
        <strain evidence="10 11">IFM 47045</strain>
    </source>
</reference>
<dbReference type="Proteomes" id="UP000710440">
    <property type="component" value="Unassembled WGS sequence"/>
</dbReference>
<dbReference type="GeneID" id="66933141"/>
<gene>
    <name evidence="10" type="ORF">Aspvir_005159</name>
</gene>
<evidence type="ECO:0000256" key="2">
    <source>
        <dbReference type="ARBA" id="ARBA00022723"/>
    </source>
</evidence>
<organism evidence="10 11">
    <name type="scientific">Aspergillus viridinutans</name>
    <dbReference type="NCBI Taxonomy" id="75553"/>
    <lineage>
        <taxon>Eukaryota</taxon>
        <taxon>Fungi</taxon>
        <taxon>Dikarya</taxon>
        <taxon>Ascomycota</taxon>
        <taxon>Pezizomycotina</taxon>
        <taxon>Eurotiomycetes</taxon>
        <taxon>Eurotiomycetidae</taxon>
        <taxon>Eurotiales</taxon>
        <taxon>Aspergillaceae</taxon>
        <taxon>Aspergillus</taxon>
        <taxon>Aspergillus subgen. Fumigati</taxon>
    </lineage>
</organism>
<proteinExistence type="inferred from homology"/>
<comment type="similarity">
    <text evidence="1">Belongs to the eukaryotic ribosomal protein eL37 family.</text>
</comment>
<sequence>MGYGVDAQFRRQVTSNLREILESRDEGTSPGYHNSLSDTRPRSQRNFRYAQRRQRQPALQRNRQPFSSKDSSRLTTITAKGTSSFGKRHNKSHTLCRRCGKRSFHIQKSTCANCGYPSAKVRKYNWSEKAKRRKTTGTGRMSHLKDVHRRFKNGFQVGTPKGARGPEIH</sequence>
<dbReference type="AlphaFoldDB" id="A0A9P3BWZ6"/>
<keyword evidence="3" id="KW-0699">rRNA-binding</keyword>
<dbReference type="GO" id="GO:0022625">
    <property type="term" value="C:cytosolic large ribosomal subunit"/>
    <property type="evidence" value="ECO:0007669"/>
    <property type="project" value="TreeGrafter"/>
</dbReference>
<accession>A0A9P3BWZ6</accession>
<keyword evidence="4" id="KW-0863">Zinc-finger</keyword>
<dbReference type="FunFam" id="2.20.25.30:FF:000001">
    <property type="entry name" value="Ribosomal protein L37"/>
    <property type="match status" value="1"/>
</dbReference>
<protein>
    <submittedName>
        <fullName evidence="10">60S ribosomal protein L37</fullName>
    </submittedName>
</protein>
<dbReference type="EMBL" id="BOPL01000003">
    <property type="protein sequence ID" value="GIK01127.1"/>
    <property type="molecule type" value="Genomic_DNA"/>
</dbReference>
<evidence type="ECO:0000256" key="1">
    <source>
        <dbReference type="ARBA" id="ARBA00009805"/>
    </source>
</evidence>
<evidence type="ECO:0000256" key="4">
    <source>
        <dbReference type="ARBA" id="ARBA00022771"/>
    </source>
</evidence>
<feature type="compositionally biased region" description="Polar residues" evidence="9">
    <location>
        <begin position="66"/>
        <end position="76"/>
    </location>
</feature>
<feature type="compositionally biased region" description="Low complexity" evidence="9">
    <location>
        <begin position="56"/>
        <end position="65"/>
    </location>
</feature>
<keyword evidence="6" id="KW-0694">RNA-binding</keyword>
<keyword evidence="7 10" id="KW-0689">Ribosomal protein</keyword>
<dbReference type="GO" id="GO:0030684">
    <property type="term" value="C:preribosome"/>
    <property type="evidence" value="ECO:0007669"/>
    <property type="project" value="UniProtKB-ARBA"/>
</dbReference>
<dbReference type="GO" id="GO:0003735">
    <property type="term" value="F:structural constituent of ribosome"/>
    <property type="evidence" value="ECO:0007669"/>
    <property type="project" value="InterPro"/>
</dbReference>
<dbReference type="InterPro" id="IPR011331">
    <property type="entry name" value="Ribosomal_eL37/eL43"/>
</dbReference>
<dbReference type="OrthoDB" id="10259236at2759"/>
<comment type="caution">
    <text evidence="10">The sequence shown here is derived from an EMBL/GenBank/DDBJ whole genome shotgun (WGS) entry which is preliminary data.</text>
</comment>
<dbReference type="InterPro" id="IPR018267">
    <property type="entry name" value="Ribosomal_eL37_CS"/>
</dbReference>
<keyword evidence="11" id="KW-1185">Reference proteome</keyword>
<evidence type="ECO:0000256" key="7">
    <source>
        <dbReference type="ARBA" id="ARBA00022980"/>
    </source>
</evidence>
<dbReference type="GO" id="GO:0006412">
    <property type="term" value="P:translation"/>
    <property type="evidence" value="ECO:0007669"/>
    <property type="project" value="InterPro"/>
</dbReference>
<evidence type="ECO:0000256" key="6">
    <source>
        <dbReference type="ARBA" id="ARBA00022884"/>
    </source>
</evidence>
<dbReference type="PANTHER" id="PTHR10768">
    <property type="entry name" value="60S RIBOSOMAL PROTEIN L37"/>
    <property type="match status" value="1"/>
</dbReference>
<keyword evidence="5" id="KW-0862">Zinc</keyword>
<name>A0A9P3BWZ6_ASPVI</name>
<dbReference type="SUPFAM" id="SSF57829">
    <property type="entry name" value="Zn-binding ribosomal proteins"/>
    <property type="match status" value="1"/>
</dbReference>
<keyword evidence="8" id="KW-0687">Ribonucleoprotein</keyword>
<evidence type="ECO:0000313" key="11">
    <source>
        <dbReference type="Proteomes" id="UP000710440"/>
    </source>
</evidence>
<dbReference type="RefSeq" id="XP_043124313.1">
    <property type="nucleotide sequence ID" value="XM_043268378.1"/>
</dbReference>
<dbReference type="GO" id="GO:0019843">
    <property type="term" value="F:rRNA binding"/>
    <property type="evidence" value="ECO:0007669"/>
    <property type="project" value="UniProtKB-KW"/>
</dbReference>
<evidence type="ECO:0000256" key="8">
    <source>
        <dbReference type="ARBA" id="ARBA00023274"/>
    </source>
</evidence>
<dbReference type="HAMAP" id="MF_00547">
    <property type="entry name" value="Ribosomal_eL37"/>
    <property type="match status" value="1"/>
</dbReference>
<feature type="compositionally biased region" description="Basic residues" evidence="9">
    <location>
        <begin position="42"/>
        <end position="55"/>
    </location>
</feature>
<dbReference type="GO" id="GO:0008270">
    <property type="term" value="F:zinc ion binding"/>
    <property type="evidence" value="ECO:0007669"/>
    <property type="project" value="UniProtKB-KW"/>
</dbReference>
<evidence type="ECO:0000313" key="10">
    <source>
        <dbReference type="EMBL" id="GIK01127.1"/>
    </source>
</evidence>
<evidence type="ECO:0000256" key="5">
    <source>
        <dbReference type="ARBA" id="ARBA00022833"/>
    </source>
</evidence>
<dbReference type="Pfam" id="PF01907">
    <property type="entry name" value="Ribosomal_L37e"/>
    <property type="match status" value="1"/>
</dbReference>
<dbReference type="PROSITE" id="PS01077">
    <property type="entry name" value="RIBOSOMAL_L37E"/>
    <property type="match status" value="1"/>
</dbReference>
<keyword evidence="2" id="KW-0479">Metal-binding</keyword>
<dbReference type="InterPro" id="IPR001569">
    <property type="entry name" value="Ribosomal_eL37"/>
</dbReference>